<evidence type="ECO:0000313" key="2">
    <source>
        <dbReference type="Proteomes" id="UP001732700"/>
    </source>
</evidence>
<dbReference type="Proteomes" id="UP001732700">
    <property type="component" value="Unassembled WGS sequence"/>
</dbReference>
<dbReference type="EnsemblPlants" id="AVESA.00010b.r2.UnG1418860.1">
    <property type="protein sequence ID" value="AVESA.00010b.r2.UnG1418860.1.CDS"/>
    <property type="gene ID" value="AVESA.00010b.r2.UnG1418860"/>
</dbReference>
<proteinExistence type="predicted"/>
<evidence type="ECO:0000313" key="1">
    <source>
        <dbReference type="EnsemblPlants" id="AVESA.00010b.r2.UnG1418860.1.CDS"/>
    </source>
</evidence>
<accession>A0ACD6APJ3</accession>
<keyword evidence="2" id="KW-1185">Reference proteome</keyword>
<organism evidence="1 2">
    <name type="scientific">Avena sativa</name>
    <name type="common">Oat</name>
    <dbReference type="NCBI Taxonomy" id="4498"/>
    <lineage>
        <taxon>Eukaryota</taxon>
        <taxon>Viridiplantae</taxon>
        <taxon>Streptophyta</taxon>
        <taxon>Embryophyta</taxon>
        <taxon>Tracheophyta</taxon>
        <taxon>Spermatophyta</taxon>
        <taxon>Magnoliopsida</taxon>
        <taxon>Liliopsida</taxon>
        <taxon>Poales</taxon>
        <taxon>Poaceae</taxon>
        <taxon>BOP clade</taxon>
        <taxon>Pooideae</taxon>
        <taxon>Poodae</taxon>
        <taxon>Poeae</taxon>
        <taxon>Poeae Chloroplast Group 1 (Aveneae type)</taxon>
        <taxon>Aveninae</taxon>
        <taxon>Avena</taxon>
    </lineage>
</organism>
<reference evidence="1" key="1">
    <citation type="submission" date="2025-09" db="UniProtKB">
        <authorList>
            <consortium name="EnsemblPlants"/>
        </authorList>
    </citation>
    <scope>IDENTIFICATION</scope>
</reference>
<protein>
    <submittedName>
        <fullName evidence="1">Uncharacterized protein</fullName>
    </submittedName>
</protein>
<name>A0ACD6APJ3_AVESA</name>
<sequence length="373" mass="42710">MEANVINTLAAILAISLISTRALWHLVWRPCTVARCFARQGIQGPPYRFLTGSVWEIRRMLVAGREKGPLATGCHDYTSLVNPFFHKWVSYYGKTFLYWIGPIPAICSTDMELVKQVLEDRTGLFQKEYLNPSLEGILGNGVISANGDDWRRHRRIVYPIFNHENLKSLFAMVWDGTQNMIEQWLTQIEKGDGHQTQLNMRPCSEELTLGIIEQVIFGKKYKEAREAFAAGKELQKLAVYAFADPPVPGFRYLPTRRNRRSWKLEKLVTAKVTQIIRARVAEFHYGHDLLGLMLRACRKDAEILSIKEIIGECVTFFAAGQDTTANLLTWGMFLLSIYPQWQQQVREEVLREWPDDGKVPSMDVLGKLNLVCS</sequence>